<dbReference type="InterPro" id="IPR022060">
    <property type="entry name" value="DUF3616"/>
</dbReference>
<dbReference type="AlphaFoldDB" id="A0A2S6IAT1"/>
<proteinExistence type="predicted"/>
<sequence length="360" mass="40289">MKMKRRDPVRQVKLVFNKNHKKLEDVRGELSTSVLADRTLFLAYDESSAIERLLEQDGAFTKHKSFELAEFFDLPDGGEGEMDIEGLAWEEPYLWFTGSMSLKRNTPEEGDDDATGAEKLQTIGVDKNRFSLGRIPCQYDAKKGKWTPKKKVKSNGEVYRAMLLEGGSDSTVLTELLSTDPHISRFMNIPCKDNGFDIEGLAVFAGRIFIGLRGPVIGGWAIVLEFGVHEHGDFLHLDGRGHRDKPYRKHFLKLAGMGIREINVENKTGDVLILAGPTMDLDGTISAWCIRGGFPKREVSICHEAERLYDVTYGGQHAYGKDKAEGMAIMRDGMHLVVYDSPLPDRLVGKSGVWADVFHP</sequence>
<evidence type="ECO:0000313" key="3">
    <source>
        <dbReference type="Proteomes" id="UP000237662"/>
    </source>
</evidence>
<accession>A0A2S6IAT1</accession>
<reference evidence="2 3" key="1">
    <citation type="submission" date="2018-02" db="EMBL/GenBank/DDBJ databases">
        <title>Genomic Encyclopedia of Archaeal and Bacterial Type Strains, Phase II (KMG-II): from individual species to whole genera.</title>
        <authorList>
            <person name="Goeker M."/>
        </authorList>
    </citation>
    <scope>NUCLEOTIDE SEQUENCE [LARGE SCALE GENOMIC DNA]</scope>
    <source>
        <strain evidence="2 3">DSM 29526</strain>
    </source>
</reference>
<dbReference type="Pfam" id="PF12275">
    <property type="entry name" value="DUF3616"/>
    <property type="match status" value="1"/>
</dbReference>
<dbReference type="RefSeq" id="WP_170067611.1">
    <property type="nucleotide sequence ID" value="NZ_PTJC01000005.1"/>
</dbReference>
<evidence type="ECO:0000259" key="1">
    <source>
        <dbReference type="Pfam" id="PF12275"/>
    </source>
</evidence>
<organism evidence="2 3">
    <name type="scientific">Neolewinella xylanilytica</name>
    <dbReference type="NCBI Taxonomy" id="1514080"/>
    <lineage>
        <taxon>Bacteria</taxon>
        <taxon>Pseudomonadati</taxon>
        <taxon>Bacteroidota</taxon>
        <taxon>Saprospiria</taxon>
        <taxon>Saprospirales</taxon>
        <taxon>Lewinellaceae</taxon>
        <taxon>Neolewinella</taxon>
    </lineage>
</organism>
<keyword evidence="3" id="KW-1185">Reference proteome</keyword>
<name>A0A2S6IAT1_9BACT</name>
<gene>
    <name evidence="2" type="ORF">CLV84_1567</name>
</gene>
<evidence type="ECO:0000313" key="2">
    <source>
        <dbReference type="EMBL" id="PPK88598.1"/>
    </source>
</evidence>
<comment type="caution">
    <text evidence="2">The sequence shown here is derived from an EMBL/GenBank/DDBJ whole genome shotgun (WGS) entry which is preliminary data.</text>
</comment>
<protein>
    <submittedName>
        <fullName evidence="2">Uncharacterized protein DUF3616</fullName>
    </submittedName>
</protein>
<feature type="domain" description="DUF3616" evidence="1">
    <location>
        <begin position="29"/>
        <end position="356"/>
    </location>
</feature>
<dbReference type="EMBL" id="PTJC01000005">
    <property type="protein sequence ID" value="PPK88598.1"/>
    <property type="molecule type" value="Genomic_DNA"/>
</dbReference>
<dbReference type="Proteomes" id="UP000237662">
    <property type="component" value="Unassembled WGS sequence"/>
</dbReference>